<dbReference type="EMBL" id="LT594522">
    <property type="protein sequence ID" value="SBT81917.1"/>
    <property type="molecule type" value="Genomic_DNA"/>
</dbReference>
<dbReference type="InterPro" id="IPR002305">
    <property type="entry name" value="aa-tRNA-synth_Ic"/>
</dbReference>
<dbReference type="KEGG" id="senm:TRABTM_A_00340"/>
<accession>A0A1C3L3R5</accession>
<evidence type="ECO:0000313" key="11">
    <source>
        <dbReference type="Proteomes" id="UP000092809"/>
    </source>
</evidence>
<keyword evidence="2 8" id="KW-0436">Ligase</keyword>
<gene>
    <name evidence="8 10" type="primary">trpS</name>
    <name evidence="10" type="ORF">TRABTM_A_00340</name>
</gene>
<evidence type="ECO:0000256" key="5">
    <source>
        <dbReference type="ARBA" id="ARBA00022917"/>
    </source>
</evidence>
<comment type="similarity">
    <text evidence="1 8 9">Belongs to the class-I aminoacyl-tRNA synthetase family.</text>
</comment>
<dbReference type="InterPro" id="IPR002306">
    <property type="entry name" value="Trp-tRNA-ligase"/>
</dbReference>
<keyword evidence="3 8" id="KW-0547">Nucleotide-binding</keyword>
<proteinExistence type="inferred from homology"/>
<dbReference type="PANTHER" id="PTHR43766">
    <property type="entry name" value="TRYPTOPHAN--TRNA LIGASE, MITOCHONDRIAL"/>
    <property type="match status" value="1"/>
</dbReference>
<dbReference type="SUPFAM" id="SSF52374">
    <property type="entry name" value="Nucleotidylyl transferase"/>
    <property type="match status" value="1"/>
</dbReference>
<keyword evidence="8" id="KW-0963">Cytoplasm</keyword>
<dbReference type="PATRIC" id="fig|1835721.3.peg.33"/>
<dbReference type="FunFam" id="1.10.240.10:FF:000002">
    <property type="entry name" value="Tryptophan--tRNA ligase"/>
    <property type="match status" value="1"/>
</dbReference>
<dbReference type="HAMAP" id="MF_00140_B">
    <property type="entry name" value="Trp_tRNA_synth_B"/>
    <property type="match status" value="1"/>
</dbReference>
<keyword evidence="4 8" id="KW-0067">ATP-binding</keyword>
<comment type="catalytic activity">
    <reaction evidence="7 8">
        <text>tRNA(Trp) + L-tryptophan + ATP = L-tryptophyl-tRNA(Trp) + AMP + diphosphate + H(+)</text>
        <dbReference type="Rhea" id="RHEA:24080"/>
        <dbReference type="Rhea" id="RHEA-COMP:9671"/>
        <dbReference type="Rhea" id="RHEA-COMP:9705"/>
        <dbReference type="ChEBI" id="CHEBI:15378"/>
        <dbReference type="ChEBI" id="CHEBI:30616"/>
        <dbReference type="ChEBI" id="CHEBI:33019"/>
        <dbReference type="ChEBI" id="CHEBI:57912"/>
        <dbReference type="ChEBI" id="CHEBI:78442"/>
        <dbReference type="ChEBI" id="CHEBI:78535"/>
        <dbReference type="ChEBI" id="CHEBI:456215"/>
        <dbReference type="EC" id="6.1.1.2"/>
    </reaction>
</comment>
<evidence type="ECO:0000256" key="1">
    <source>
        <dbReference type="ARBA" id="ARBA00005594"/>
    </source>
</evidence>
<sequence>MSKPIVFSGAQPSGELTIGNYIGAISKWVSMQNDYNCIYCIVDLHAITNRHNIQHLHKTTLDLTAMYLACGIDPFKSIIFIQSHIPEHSQMNWLLNCYTYLGELSRMTQFKDKYAHSAKNINAGLFNYPVLMAADILLYQTSKVPIGEDQKQHLELSRNIAKRFNALYGDIFTIPEPFISERNVRVMSLLNPKKKMSKSDINKKNIISLIEEPKSIVNKLKCAVTDSDYPPIIRYDPVNKPGVSNLLNILSSVTDTPIAKLEQNFNGKMYGYLKYVVTDALLEMLTSLQSRYYSLRADENYLKEILREGAKKAKIKANLTLYKSYKAVGFI</sequence>
<evidence type="ECO:0000256" key="6">
    <source>
        <dbReference type="ARBA" id="ARBA00023146"/>
    </source>
</evidence>
<feature type="short sequence motif" description="'KMSKS' region" evidence="8">
    <location>
        <begin position="195"/>
        <end position="199"/>
    </location>
</feature>
<dbReference type="PANTHER" id="PTHR43766:SF1">
    <property type="entry name" value="TRYPTOPHAN--TRNA LIGASE, MITOCHONDRIAL"/>
    <property type="match status" value="1"/>
</dbReference>
<dbReference type="STRING" id="1835721.TRABTM_A_00340"/>
<dbReference type="Gene3D" id="1.10.240.10">
    <property type="entry name" value="Tyrosyl-Transfer RNA Synthetase"/>
    <property type="match status" value="1"/>
</dbReference>
<dbReference type="GO" id="GO:0006436">
    <property type="term" value="P:tryptophanyl-tRNA aminoacylation"/>
    <property type="evidence" value="ECO:0007669"/>
    <property type="project" value="UniProtKB-UniRule"/>
</dbReference>
<feature type="short sequence motif" description="'HIGH' region" evidence="8">
    <location>
        <begin position="12"/>
        <end position="20"/>
    </location>
</feature>
<dbReference type="GO" id="GO:0005524">
    <property type="term" value="F:ATP binding"/>
    <property type="evidence" value="ECO:0007669"/>
    <property type="project" value="UniProtKB-UniRule"/>
</dbReference>
<dbReference type="PROSITE" id="PS00178">
    <property type="entry name" value="AA_TRNA_LIGASE_I"/>
    <property type="match status" value="1"/>
</dbReference>
<dbReference type="Gene3D" id="3.40.50.620">
    <property type="entry name" value="HUPs"/>
    <property type="match status" value="1"/>
</dbReference>
<dbReference type="EC" id="6.1.1.2" evidence="8"/>
<evidence type="ECO:0000313" key="10">
    <source>
        <dbReference type="EMBL" id="SBT81917.1"/>
    </source>
</evidence>
<protein>
    <recommendedName>
        <fullName evidence="8">Tryptophan--tRNA ligase</fullName>
        <ecNumber evidence="8">6.1.1.2</ecNumber>
    </recommendedName>
    <alternativeName>
        <fullName evidence="8">Tryptophanyl-tRNA synthetase</fullName>
        <shortName evidence="8">TrpRS</shortName>
    </alternativeName>
</protein>
<keyword evidence="11" id="KW-1185">Reference proteome</keyword>
<dbReference type="CDD" id="cd00806">
    <property type="entry name" value="TrpRS_core"/>
    <property type="match status" value="1"/>
</dbReference>
<evidence type="ECO:0000256" key="9">
    <source>
        <dbReference type="RuleBase" id="RU363036"/>
    </source>
</evidence>
<comment type="subunit">
    <text evidence="8">Homodimer.</text>
</comment>
<evidence type="ECO:0000256" key="2">
    <source>
        <dbReference type="ARBA" id="ARBA00022598"/>
    </source>
</evidence>
<dbReference type="InterPro" id="IPR050203">
    <property type="entry name" value="Trp-tRNA_synthetase"/>
</dbReference>
<dbReference type="AlphaFoldDB" id="A0A1C3L3R5"/>
<dbReference type="GO" id="GO:0004830">
    <property type="term" value="F:tryptophan-tRNA ligase activity"/>
    <property type="evidence" value="ECO:0007669"/>
    <property type="project" value="UniProtKB-UniRule"/>
</dbReference>
<dbReference type="InterPro" id="IPR014729">
    <property type="entry name" value="Rossmann-like_a/b/a_fold"/>
</dbReference>
<name>A0A1C3L3R5_9ENTR</name>
<dbReference type="PRINTS" id="PR01039">
    <property type="entry name" value="TRNASYNTHTRP"/>
</dbReference>
<comment type="subcellular location">
    <subcellularLocation>
        <location evidence="8">Cytoplasm</location>
    </subcellularLocation>
</comment>
<dbReference type="OrthoDB" id="9801042at2"/>
<dbReference type="RefSeq" id="WP_083172256.1">
    <property type="nucleotide sequence ID" value="NZ_LT594522.1"/>
</dbReference>
<feature type="binding site" evidence="8">
    <location>
        <begin position="11"/>
        <end position="13"/>
    </location>
    <ligand>
        <name>ATP</name>
        <dbReference type="ChEBI" id="CHEBI:30616"/>
    </ligand>
</feature>
<comment type="function">
    <text evidence="8">Catalyzes the attachment of tryptophan to tRNA(Trp).</text>
</comment>
<feature type="binding site" evidence="8">
    <location>
        <position position="186"/>
    </location>
    <ligand>
        <name>ATP</name>
        <dbReference type="ChEBI" id="CHEBI:30616"/>
    </ligand>
</feature>
<evidence type="ECO:0000256" key="7">
    <source>
        <dbReference type="ARBA" id="ARBA00049929"/>
    </source>
</evidence>
<feature type="binding site" evidence="8">
    <location>
        <begin position="195"/>
        <end position="199"/>
    </location>
    <ligand>
        <name>ATP</name>
        <dbReference type="ChEBI" id="CHEBI:30616"/>
    </ligand>
</feature>
<feature type="binding site" evidence="8">
    <location>
        <begin position="19"/>
        <end position="20"/>
    </location>
    <ligand>
        <name>ATP</name>
        <dbReference type="ChEBI" id="CHEBI:30616"/>
    </ligand>
</feature>
<evidence type="ECO:0000256" key="3">
    <source>
        <dbReference type="ARBA" id="ARBA00022741"/>
    </source>
</evidence>
<organism evidence="10 11">
    <name type="scientific">secondary endosymbiont of Trabutina mannipara</name>
    <dbReference type="NCBI Taxonomy" id="1835721"/>
    <lineage>
        <taxon>Bacteria</taxon>
        <taxon>Pseudomonadati</taxon>
        <taxon>Pseudomonadota</taxon>
        <taxon>Gammaproteobacteria</taxon>
        <taxon>Enterobacterales</taxon>
        <taxon>Enterobacteriaceae</taxon>
    </lineage>
</organism>
<dbReference type="InterPro" id="IPR001412">
    <property type="entry name" value="aa-tRNA-synth_I_CS"/>
</dbReference>
<reference evidence="11" key="1">
    <citation type="submission" date="2016-06" db="EMBL/GenBank/DDBJ databases">
        <authorList>
            <person name="Szabo Gitta"/>
        </authorList>
    </citation>
    <scope>NUCLEOTIDE SEQUENCE [LARGE SCALE GENOMIC DNA]</scope>
</reference>
<feature type="binding site" evidence="8">
    <location>
        <begin position="147"/>
        <end position="149"/>
    </location>
    <ligand>
        <name>ATP</name>
        <dbReference type="ChEBI" id="CHEBI:30616"/>
    </ligand>
</feature>
<keyword evidence="5 8" id="KW-0648">Protein biosynthesis</keyword>
<dbReference type="Proteomes" id="UP000092809">
    <property type="component" value="Chromosome I"/>
</dbReference>
<dbReference type="NCBIfam" id="TIGR00233">
    <property type="entry name" value="trpS"/>
    <property type="match status" value="1"/>
</dbReference>
<dbReference type="Pfam" id="PF00579">
    <property type="entry name" value="tRNA-synt_1b"/>
    <property type="match status" value="1"/>
</dbReference>
<keyword evidence="6 8" id="KW-0030">Aminoacyl-tRNA synthetase</keyword>
<evidence type="ECO:0000256" key="4">
    <source>
        <dbReference type="ARBA" id="ARBA00022840"/>
    </source>
</evidence>
<dbReference type="GO" id="GO:0005829">
    <property type="term" value="C:cytosol"/>
    <property type="evidence" value="ECO:0007669"/>
    <property type="project" value="TreeGrafter"/>
</dbReference>
<dbReference type="InterPro" id="IPR024109">
    <property type="entry name" value="Trp-tRNA-ligase_bac-type"/>
</dbReference>
<feature type="binding site" evidence="8">
    <location>
        <position position="135"/>
    </location>
    <ligand>
        <name>L-tryptophan</name>
        <dbReference type="ChEBI" id="CHEBI:57912"/>
    </ligand>
</feature>
<evidence type="ECO:0000256" key="8">
    <source>
        <dbReference type="HAMAP-Rule" id="MF_00140"/>
    </source>
</evidence>